<evidence type="ECO:0000313" key="3">
    <source>
        <dbReference type="Proteomes" id="UP000254937"/>
    </source>
</evidence>
<sequence>MTLSRTLVWNYNAWDKGDDDMPKFPGLVFDYRNDPVQQIVIAPPADEPPFHKLNRCPRPPIMDSPSLCACATASLPYHFTMAPFRNFLSRKSTAPNGGEVSAAPNDNSASQVSLDTHGSSPLSFRKSSENEPPEYKLSVVDANGIYHPPSPPEKQGFWRKYPGSPRSSHHRDLVNENEPFSISRESFDSYRRSFDISARSPVCYTDAMPSRTSLDSRVSHITSTPSTLYSNLSKQPEAMEEEQYEEVALDDEEVKPKRKSIFSRFGDFTNDSSQNSSTTKSSTLGFHIPGRKRGPSNVGSELGTFKAPPANAESEVHDA</sequence>
<dbReference type="AlphaFoldDB" id="A0A370Q125"/>
<feature type="compositionally biased region" description="Low complexity" evidence="1">
    <location>
        <begin position="269"/>
        <end position="283"/>
    </location>
</feature>
<evidence type="ECO:0000313" key="2">
    <source>
        <dbReference type="EMBL" id="RDK48146.1"/>
    </source>
</evidence>
<feature type="region of interest" description="Disordered" evidence="1">
    <location>
        <begin position="263"/>
        <end position="319"/>
    </location>
</feature>
<feature type="compositionally biased region" description="Polar residues" evidence="1">
    <location>
        <begin position="104"/>
        <end position="122"/>
    </location>
</feature>
<dbReference type="EMBL" id="KZ851844">
    <property type="protein sequence ID" value="RDK48146.1"/>
    <property type="molecule type" value="Genomic_DNA"/>
</dbReference>
<evidence type="ECO:0000256" key="1">
    <source>
        <dbReference type="SAM" id="MobiDB-lite"/>
    </source>
</evidence>
<keyword evidence="3" id="KW-1185">Reference proteome</keyword>
<dbReference type="Proteomes" id="UP000254937">
    <property type="component" value="Unassembled WGS sequence"/>
</dbReference>
<reference evidence="2 3" key="1">
    <citation type="submission" date="2018-07" db="EMBL/GenBank/DDBJ databases">
        <title>Section-level genome sequencing of Aspergillus section Nigri to investigate inter- and intra-species variation.</title>
        <authorList>
            <consortium name="DOE Joint Genome Institute"/>
            <person name="Vesth T.C."/>
            <person name="Nybo J.L."/>
            <person name="Theobald S."/>
            <person name="Frisvad J.C."/>
            <person name="Larsen T.O."/>
            <person name="Nielsen K.F."/>
            <person name="Hoof J.B."/>
            <person name="Brandl J."/>
            <person name="Salamov A."/>
            <person name="Riley R."/>
            <person name="Gladden J.M."/>
            <person name="Phatale P."/>
            <person name="Nielsen M.T."/>
            <person name="Lyhne E.K."/>
            <person name="Kogle M.E."/>
            <person name="Strasser K."/>
            <person name="McDonnell E."/>
            <person name="Barry K."/>
            <person name="Clum A."/>
            <person name="Chen C."/>
            <person name="Nolan M."/>
            <person name="Sandor L."/>
            <person name="Kuo A."/>
            <person name="Lipzen A."/>
            <person name="Hainaut M."/>
            <person name="Drula E."/>
            <person name="Tsang A."/>
            <person name="Magnuson J.K."/>
            <person name="Henrissat B."/>
            <person name="Wiebenga A."/>
            <person name="Simmons B.A."/>
            <person name="Makela M.R."/>
            <person name="De vries R.P."/>
            <person name="Grigoriev I.V."/>
            <person name="Mortensen U.H."/>
            <person name="Baker S.E."/>
            <person name="Andersen M.R."/>
        </authorList>
    </citation>
    <scope>NUCLEOTIDE SEQUENCE [LARGE SCALE GENOMIC DNA]</scope>
    <source>
        <strain evidence="2 3">ATCC 13157</strain>
    </source>
</reference>
<accession>A0A370Q125</accession>
<name>A0A370Q125_ASPPH</name>
<feature type="region of interest" description="Disordered" evidence="1">
    <location>
        <begin position="95"/>
        <end position="133"/>
    </location>
</feature>
<proteinExistence type="predicted"/>
<gene>
    <name evidence="2" type="ORF">M752DRAFT_331850</name>
</gene>
<organism evidence="2 3">
    <name type="scientific">Aspergillus phoenicis ATCC 13157</name>
    <dbReference type="NCBI Taxonomy" id="1353007"/>
    <lineage>
        <taxon>Eukaryota</taxon>
        <taxon>Fungi</taxon>
        <taxon>Dikarya</taxon>
        <taxon>Ascomycota</taxon>
        <taxon>Pezizomycotina</taxon>
        <taxon>Eurotiomycetes</taxon>
        <taxon>Eurotiomycetidae</taxon>
        <taxon>Eurotiales</taxon>
        <taxon>Aspergillaceae</taxon>
        <taxon>Aspergillus</taxon>
    </lineage>
</organism>
<protein>
    <submittedName>
        <fullName evidence="2">Uncharacterized protein</fullName>
    </submittedName>
</protein>